<reference evidence="1" key="1">
    <citation type="submission" date="2022-06" db="EMBL/GenBank/DDBJ databases">
        <title>Lutimaribacter sp. EGI FJ00013, a novel bacterium isolated from a salt lake sediment enrichment.</title>
        <authorList>
            <person name="Gao L."/>
            <person name="Fang B.-Z."/>
            <person name="Li W.-J."/>
        </authorList>
    </citation>
    <scope>NUCLEOTIDE SEQUENCE</scope>
    <source>
        <strain evidence="1">EGI FJ00013</strain>
    </source>
</reference>
<sequence>MAETRFISDLFRRLAGSGLGSLGRGRANQDTVDMCHSLLGTRSEVSGLVLARHILDRLEQATQEDRHAAFARIAAEFGPDETRLQHALATYVPGDVTAARRLHFAAEPRTQELIRALNRVPGATARLVKLRAHLLRETRGNPELASLDQDFRHLFASWFSRGFLELRQIDWRTPANILENIITYEAVHEIRGWDDLRQRVGDPDRRLFAFFHPAMPDDPLIFVEVALTREIPGAIGAILDPTRKRIAPENARVAVFYSISNCHGGLRGISFGNFLIKQVVEELRRDQTQLDTFVTLSPVPGLRKWLEEQVNAEEPQLPARHVAALRDLAPDTAPDPAVLREITAFYLTRARRARGGALDPVAHFHLGNGAMLAHVHAGADESVRGIENSWGAMVNYLYDDARIEANHQAYLTNSEIALSSEMRSLSAQAAKR</sequence>
<proteinExistence type="predicted"/>
<dbReference type="EMBL" id="JAMQGO010000003">
    <property type="protein sequence ID" value="MCM2561859.1"/>
    <property type="molecule type" value="Genomic_DNA"/>
</dbReference>
<accession>A0ACC5ZU44</accession>
<evidence type="ECO:0000313" key="1">
    <source>
        <dbReference type="EMBL" id="MCM2561859.1"/>
    </source>
</evidence>
<name>A0ACC5ZU44_9RHOB</name>
<evidence type="ECO:0000313" key="2">
    <source>
        <dbReference type="Proteomes" id="UP001203036"/>
    </source>
</evidence>
<protein>
    <submittedName>
        <fullName evidence="1">Malonyl-CoA decarboxylase</fullName>
    </submittedName>
</protein>
<comment type="caution">
    <text evidence="1">The sequence shown here is derived from an EMBL/GenBank/DDBJ whole genome shotgun (WGS) entry which is preliminary data.</text>
</comment>
<gene>
    <name evidence="1" type="ORF">M8744_06870</name>
</gene>
<dbReference type="Proteomes" id="UP001203036">
    <property type="component" value="Unassembled WGS sequence"/>
</dbReference>
<keyword evidence="2" id="KW-1185">Reference proteome</keyword>
<organism evidence="1 2">
    <name type="scientific">Lutimaribacter degradans</name>
    <dbReference type="NCBI Taxonomy" id="2945989"/>
    <lineage>
        <taxon>Bacteria</taxon>
        <taxon>Pseudomonadati</taxon>
        <taxon>Pseudomonadota</taxon>
        <taxon>Alphaproteobacteria</taxon>
        <taxon>Rhodobacterales</taxon>
        <taxon>Roseobacteraceae</taxon>
        <taxon>Lutimaribacter</taxon>
    </lineage>
</organism>